<dbReference type="FunFam" id="1.25.10.10:FF:000021">
    <property type="entry name" value="Importin subunit alpha"/>
    <property type="match status" value="1"/>
</dbReference>
<dbReference type="PROSITE" id="PS51214">
    <property type="entry name" value="IBB"/>
    <property type="match status" value="1"/>
</dbReference>
<feature type="repeat" description="ARM" evidence="6">
    <location>
        <begin position="328"/>
        <end position="359"/>
    </location>
</feature>
<feature type="domain" description="IBB" evidence="8">
    <location>
        <begin position="1"/>
        <end position="56"/>
    </location>
</feature>
<comment type="caution">
    <text evidence="9">The sequence shown here is derived from an EMBL/GenBank/DDBJ whole genome shotgun (WGS) entry which is preliminary data.</text>
</comment>
<keyword evidence="10" id="KW-1185">Reference proteome</keyword>
<feature type="repeat" description="ARM" evidence="6">
    <location>
        <begin position="159"/>
        <end position="201"/>
    </location>
</feature>
<reference evidence="9 10" key="1">
    <citation type="submission" date="2016-07" db="EMBL/GenBank/DDBJ databases">
        <title>Pervasive Adenine N6-methylation of Active Genes in Fungi.</title>
        <authorList>
            <consortium name="DOE Joint Genome Institute"/>
            <person name="Mondo S.J."/>
            <person name="Dannebaum R.O."/>
            <person name="Kuo R.C."/>
            <person name="Labutti K."/>
            <person name="Haridas S."/>
            <person name="Kuo A."/>
            <person name="Salamov A."/>
            <person name="Ahrendt S.R."/>
            <person name="Lipzen A."/>
            <person name="Sullivan W."/>
            <person name="Andreopoulos W.B."/>
            <person name="Clum A."/>
            <person name="Lindquist E."/>
            <person name="Daum C."/>
            <person name="Ramamoorthy G.K."/>
            <person name="Gryganskyi A."/>
            <person name="Culley D."/>
            <person name="Magnuson J.K."/>
            <person name="James T.Y."/>
            <person name="O'Malley M.A."/>
            <person name="Stajich J.E."/>
            <person name="Spatafora J.W."/>
            <person name="Visel A."/>
            <person name="Grigoriev I.V."/>
        </authorList>
    </citation>
    <scope>NUCLEOTIDE SEQUENCE [LARGE SCALE GENOMIC DNA]</scope>
    <source>
        <strain evidence="9 10">ATCC 12442</strain>
    </source>
</reference>
<dbReference type="AlphaFoldDB" id="A0A1Y1WHD7"/>
<dbReference type="SUPFAM" id="SSF48371">
    <property type="entry name" value="ARM repeat"/>
    <property type="match status" value="1"/>
</dbReference>
<dbReference type="GeneID" id="63803158"/>
<dbReference type="OrthoDB" id="29145at2759"/>
<dbReference type="InterPro" id="IPR011989">
    <property type="entry name" value="ARM-like"/>
</dbReference>
<evidence type="ECO:0000256" key="6">
    <source>
        <dbReference type="PROSITE-ProRule" id="PRU00259"/>
    </source>
</evidence>
<organism evidence="9 10">
    <name type="scientific">Linderina pennispora</name>
    <dbReference type="NCBI Taxonomy" id="61395"/>
    <lineage>
        <taxon>Eukaryota</taxon>
        <taxon>Fungi</taxon>
        <taxon>Fungi incertae sedis</taxon>
        <taxon>Zoopagomycota</taxon>
        <taxon>Kickxellomycotina</taxon>
        <taxon>Kickxellomycetes</taxon>
        <taxon>Kickxellales</taxon>
        <taxon>Kickxellaceae</taxon>
        <taxon>Linderina</taxon>
    </lineage>
</organism>
<protein>
    <recommendedName>
        <fullName evidence="5">Importin subunit alpha</fullName>
    </recommendedName>
</protein>
<evidence type="ECO:0000256" key="5">
    <source>
        <dbReference type="PIRNR" id="PIRNR005673"/>
    </source>
</evidence>
<dbReference type="GO" id="GO:0005737">
    <property type="term" value="C:cytoplasm"/>
    <property type="evidence" value="ECO:0007669"/>
    <property type="project" value="InterPro"/>
</dbReference>
<dbReference type="InterPro" id="IPR000225">
    <property type="entry name" value="Armadillo"/>
</dbReference>
<dbReference type="Pfam" id="PF01749">
    <property type="entry name" value="IBB"/>
    <property type="match status" value="1"/>
</dbReference>
<gene>
    <name evidence="9" type="ORF">DL89DRAFT_265089</name>
</gene>
<keyword evidence="2 5" id="KW-0813">Transport</keyword>
<dbReference type="GO" id="GO:0061608">
    <property type="term" value="F:nuclear import signal receptor activity"/>
    <property type="evidence" value="ECO:0007669"/>
    <property type="project" value="InterPro"/>
</dbReference>
<sequence length="537" mass="60040">MDRIPEHRRNAYKTKGAFAAEELRRRREEQTVEIRRQKREESLAKKRNFNLPNDNLSDSEDEEGLGSNQELLQEQFPAMISGLYAESLDDQLTAVTRFRKLLSKEHKPPIEEVISCGVVPRFVELLRSTHSVIQFEASWALTNIASGSSQQTQVVIDAQAVPLFIQLLSNENLDVREQAVWALGNIAGDSPRCRDFVLSEGALQPLIQLLNENHKLSMLRNATWTLSNFCRGKNPQPDWETIKPALPVLSKLVYSVDDDILMDACWAVSYLSDGQNDKIQAVIESGMCRRLVELLMHPMTTVQTPALRSIGNIVTGDDMQTQVVLNCGALPALLSLLNSPKDGIRKEACWTISNITAGNTTQIQAVIDANIFPPLLHVLQNGDFKSKKEACWAVSNATSGGLNQPDQIRYIVQQGCIKPLCDLLNCMDNKIIQVALDGLENILKVGEADREKNASHMNEFALYVEEAGGMEKIHNLQLHDNIEIYKKAYNIIDKYFAEEGEDEEDSELMPGVDEQTGQFNFEGNVAVPEGGFNFGNQ</sequence>
<dbReference type="InterPro" id="IPR016024">
    <property type="entry name" value="ARM-type_fold"/>
</dbReference>
<dbReference type="Pfam" id="PF16186">
    <property type="entry name" value="Arm_3"/>
    <property type="match status" value="1"/>
</dbReference>
<name>A0A1Y1WHD7_9FUNG</name>
<dbReference type="PROSITE" id="PS50176">
    <property type="entry name" value="ARM_REPEAT"/>
    <property type="match status" value="4"/>
</dbReference>
<evidence type="ECO:0000313" key="10">
    <source>
        <dbReference type="Proteomes" id="UP000193922"/>
    </source>
</evidence>
<dbReference type="InterPro" id="IPR036975">
    <property type="entry name" value="Importin-a_IBB_sf"/>
</dbReference>
<dbReference type="RefSeq" id="XP_040746257.1">
    <property type="nucleotide sequence ID" value="XM_040886510.1"/>
</dbReference>
<dbReference type="Proteomes" id="UP000193922">
    <property type="component" value="Unassembled WGS sequence"/>
</dbReference>
<dbReference type="Gene3D" id="1.20.5.690">
    <property type="entry name" value="Importin-alpha, importin-beta-binding domain"/>
    <property type="match status" value="1"/>
</dbReference>
<dbReference type="InterPro" id="IPR002652">
    <property type="entry name" value="Importin-a_IBB"/>
</dbReference>
<feature type="repeat" description="ARM" evidence="6">
    <location>
        <begin position="201"/>
        <end position="229"/>
    </location>
</feature>
<dbReference type="InterPro" id="IPR032413">
    <property type="entry name" value="Arm_3"/>
</dbReference>
<evidence type="ECO:0000256" key="4">
    <source>
        <dbReference type="ARBA" id="ARBA00022927"/>
    </source>
</evidence>
<feature type="region of interest" description="Disordered" evidence="7">
    <location>
        <begin position="1"/>
        <end position="66"/>
    </location>
</feature>
<evidence type="ECO:0000259" key="8">
    <source>
        <dbReference type="PROSITE" id="PS51214"/>
    </source>
</evidence>
<dbReference type="GO" id="GO:0005634">
    <property type="term" value="C:nucleus"/>
    <property type="evidence" value="ECO:0007669"/>
    <property type="project" value="UniProtKB-ARBA"/>
</dbReference>
<keyword evidence="3" id="KW-0677">Repeat</keyword>
<dbReference type="Pfam" id="PF00514">
    <property type="entry name" value="Arm"/>
    <property type="match status" value="8"/>
</dbReference>
<evidence type="ECO:0000256" key="3">
    <source>
        <dbReference type="ARBA" id="ARBA00022737"/>
    </source>
</evidence>
<evidence type="ECO:0000313" key="9">
    <source>
        <dbReference type="EMBL" id="ORX72917.1"/>
    </source>
</evidence>
<keyword evidence="4 5" id="KW-0653">Protein transport</keyword>
<dbReference type="GO" id="GO:0006606">
    <property type="term" value="P:protein import into nucleus"/>
    <property type="evidence" value="ECO:0007669"/>
    <property type="project" value="InterPro"/>
</dbReference>
<dbReference type="PANTHER" id="PTHR23316">
    <property type="entry name" value="IMPORTIN ALPHA"/>
    <property type="match status" value="1"/>
</dbReference>
<dbReference type="STRING" id="61395.A0A1Y1WHD7"/>
<proteinExistence type="inferred from homology"/>
<evidence type="ECO:0000256" key="1">
    <source>
        <dbReference type="ARBA" id="ARBA00010394"/>
    </source>
</evidence>
<evidence type="ECO:0000256" key="2">
    <source>
        <dbReference type="ARBA" id="ARBA00022448"/>
    </source>
</evidence>
<feature type="compositionally biased region" description="Basic and acidic residues" evidence="7">
    <location>
        <begin position="21"/>
        <end position="44"/>
    </location>
</feature>
<dbReference type="SMART" id="SM00185">
    <property type="entry name" value="ARM"/>
    <property type="match status" value="8"/>
</dbReference>
<accession>A0A1Y1WHD7</accession>
<dbReference type="PIRSF" id="PIRSF005673">
    <property type="entry name" value="Importin_alpha"/>
    <property type="match status" value="1"/>
</dbReference>
<evidence type="ECO:0000256" key="7">
    <source>
        <dbReference type="SAM" id="MobiDB-lite"/>
    </source>
</evidence>
<feature type="repeat" description="ARM" evidence="6">
    <location>
        <begin position="117"/>
        <end position="155"/>
    </location>
</feature>
<comment type="similarity">
    <text evidence="1 5">Belongs to the importin alpha family.</text>
</comment>
<dbReference type="EMBL" id="MCFD01000002">
    <property type="protein sequence ID" value="ORX72917.1"/>
    <property type="molecule type" value="Genomic_DNA"/>
</dbReference>
<dbReference type="InterPro" id="IPR024931">
    <property type="entry name" value="Importin_alpha"/>
</dbReference>
<dbReference type="Gene3D" id="1.25.10.10">
    <property type="entry name" value="Leucine-rich Repeat Variant"/>
    <property type="match status" value="1"/>
</dbReference>